<sequence length="59" mass="7022">TARHCWHPPIWFQLRSSSTCPQQLLRVFDHQPLQEHVTASYVYQEPGKEMEIGAFRVFH</sequence>
<gene>
    <name evidence="1" type="ORF">U0070_006001</name>
</gene>
<accession>A0AAW0H4I4</accession>
<organism evidence="1 2">
    <name type="scientific">Myodes glareolus</name>
    <name type="common">Bank vole</name>
    <name type="synonym">Clethrionomys glareolus</name>
    <dbReference type="NCBI Taxonomy" id="447135"/>
    <lineage>
        <taxon>Eukaryota</taxon>
        <taxon>Metazoa</taxon>
        <taxon>Chordata</taxon>
        <taxon>Craniata</taxon>
        <taxon>Vertebrata</taxon>
        <taxon>Euteleostomi</taxon>
        <taxon>Mammalia</taxon>
        <taxon>Eutheria</taxon>
        <taxon>Euarchontoglires</taxon>
        <taxon>Glires</taxon>
        <taxon>Rodentia</taxon>
        <taxon>Myomorpha</taxon>
        <taxon>Muroidea</taxon>
        <taxon>Cricetidae</taxon>
        <taxon>Arvicolinae</taxon>
        <taxon>Myodes</taxon>
    </lineage>
</organism>
<comment type="caution">
    <text evidence="1">The sequence shown here is derived from an EMBL/GenBank/DDBJ whole genome shotgun (WGS) entry which is preliminary data.</text>
</comment>
<dbReference type="EMBL" id="JBBHLL010000818">
    <property type="protein sequence ID" value="KAK7797523.1"/>
    <property type="molecule type" value="Genomic_DNA"/>
</dbReference>
<proteinExistence type="predicted"/>
<evidence type="ECO:0000313" key="2">
    <source>
        <dbReference type="Proteomes" id="UP001488838"/>
    </source>
</evidence>
<feature type="non-terminal residue" evidence="1">
    <location>
        <position position="1"/>
    </location>
</feature>
<dbReference type="Proteomes" id="UP001488838">
    <property type="component" value="Unassembled WGS sequence"/>
</dbReference>
<feature type="non-terminal residue" evidence="1">
    <location>
        <position position="59"/>
    </location>
</feature>
<evidence type="ECO:0000313" key="1">
    <source>
        <dbReference type="EMBL" id="KAK7797523.1"/>
    </source>
</evidence>
<reference evidence="1 2" key="1">
    <citation type="journal article" date="2023" name="bioRxiv">
        <title>Conserved and derived expression patterns and positive selection on dental genes reveal complex evolutionary context of ever-growing rodent molars.</title>
        <authorList>
            <person name="Calamari Z.T."/>
            <person name="Song A."/>
            <person name="Cohen E."/>
            <person name="Akter M."/>
            <person name="Roy R.D."/>
            <person name="Hallikas O."/>
            <person name="Christensen M.M."/>
            <person name="Li P."/>
            <person name="Marangoni P."/>
            <person name="Jernvall J."/>
            <person name="Klein O.D."/>
        </authorList>
    </citation>
    <scope>NUCLEOTIDE SEQUENCE [LARGE SCALE GENOMIC DNA]</scope>
    <source>
        <strain evidence="1">V071</strain>
    </source>
</reference>
<protein>
    <submittedName>
        <fullName evidence="1">Uncharacterized protein</fullName>
    </submittedName>
</protein>
<dbReference type="AlphaFoldDB" id="A0AAW0H4I4"/>
<keyword evidence="2" id="KW-1185">Reference proteome</keyword>
<name>A0AAW0H4I4_MYOGA</name>